<dbReference type="Proteomes" id="UP000095286">
    <property type="component" value="Unplaced"/>
</dbReference>
<sequence length="118" mass="14576">LIYIFLFLSILFCYIRFIYIDPIKRRFFLVFTLLITMPLVSFFSYVWFSYFICLLFLSGIFVIIVYFSSLSKFFYFKHSFSFIILFLSLIYFTPIGLYYYGSISINNFYYRIYFLIFF</sequence>
<organism evidence="1 2">
    <name type="scientific">Rhabditophanes sp. KR3021</name>
    <dbReference type="NCBI Taxonomy" id="114890"/>
    <lineage>
        <taxon>Eukaryota</taxon>
        <taxon>Metazoa</taxon>
        <taxon>Ecdysozoa</taxon>
        <taxon>Nematoda</taxon>
        <taxon>Chromadorea</taxon>
        <taxon>Rhabditida</taxon>
        <taxon>Tylenchina</taxon>
        <taxon>Panagrolaimomorpha</taxon>
        <taxon>Strongyloidoidea</taxon>
        <taxon>Alloionematidae</taxon>
        <taxon>Rhabditophanes</taxon>
    </lineage>
</organism>
<evidence type="ECO:0000313" key="2">
    <source>
        <dbReference type="WBParaSite" id="RSKR_0001185500.1"/>
    </source>
</evidence>
<reference evidence="2" key="1">
    <citation type="submission" date="2016-11" db="UniProtKB">
        <authorList>
            <consortium name="WormBaseParasite"/>
        </authorList>
    </citation>
    <scope>IDENTIFICATION</scope>
    <source>
        <strain evidence="2">KR3021</strain>
    </source>
</reference>
<evidence type="ECO:0000313" key="1">
    <source>
        <dbReference type="Proteomes" id="UP000095286"/>
    </source>
</evidence>
<proteinExistence type="predicted"/>
<accession>A0AC35UHM9</accession>
<protein>
    <submittedName>
        <fullName evidence="2">NADH dehydrogenase subunit 2</fullName>
    </submittedName>
</protein>
<name>A0AC35UHM9_9BILA</name>
<dbReference type="WBParaSite" id="RSKR_0001185500.1">
    <property type="protein sequence ID" value="RSKR_0001185500.1"/>
    <property type="gene ID" value="RSKR_0001185500"/>
</dbReference>